<organism evidence="1">
    <name type="scientific">marine metagenome</name>
    <dbReference type="NCBI Taxonomy" id="408172"/>
    <lineage>
        <taxon>unclassified sequences</taxon>
        <taxon>metagenomes</taxon>
        <taxon>ecological metagenomes</taxon>
    </lineage>
</organism>
<gene>
    <name evidence="1" type="ORF">METZ01_LOCUS293223</name>
</gene>
<evidence type="ECO:0000313" key="1">
    <source>
        <dbReference type="EMBL" id="SVC40369.1"/>
    </source>
</evidence>
<proteinExistence type="predicted"/>
<dbReference type="EMBL" id="UINC01089346">
    <property type="protein sequence ID" value="SVC40369.1"/>
    <property type="molecule type" value="Genomic_DNA"/>
</dbReference>
<reference evidence="1" key="1">
    <citation type="submission" date="2018-05" db="EMBL/GenBank/DDBJ databases">
        <authorList>
            <person name="Lanie J.A."/>
            <person name="Ng W.-L."/>
            <person name="Kazmierczak K.M."/>
            <person name="Andrzejewski T.M."/>
            <person name="Davidsen T.M."/>
            <person name="Wayne K.J."/>
            <person name="Tettelin H."/>
            <person name="Glass J.I."/>
            <person name="Rusch D."/>
            <person name="Podicherti R."/>
            <person name="Tsui H.-C.T."/>
            <person name="Winkler M.E."/>
        </authorList>
    </citation>
    <scope>NUCLEOTIDE SEQUENCE</scope>
</reference>
<name>A0A382LUH0_9ZZZZ</name>
<dbReference type="AlphaFoldDB" id="A0A382LUH0"/>
<accession>A0A382LUH0</accession>
<protein>
    <submittedName>
        <fullName evidence="1">Uncharacterized protein</fullName>
    </submittedName>
</protein>
<sequence>MNQRLVVDIDNSHKKFHAVDDPLGET</sequence>